<proteinExistence type="predicted"/>
<dbReference type="PROSITE" id="PS51257">
    <property type="entry name" value="PROKAR_LIPOPROTEIN"/>
    <property type="match status" value="1"/>
</dbReference>
<dbReference type="Proteomes" id="UP001501442">
    <property type="component" value="Unassembled WGS sequence"/>
</dbReference>
<comment type="caution">
    <text evidence="1">The sequence shown here is derived from an EMBL/GenBank/DDBJ whole genome shotgun (WGS) entry which is preliminary data.</text>
</comment>
<name>A0ABP8URA9_9ACTN</name>
<evidence type="ECO:0000313" key="2">
    <source>
        <dbReference type="Proteomes" id="UP001501442"/>
    </source>
</evidence>
<keyword evidence="2" id="KW-1185">Reference proteome</keyword>
<dbReference type="PANTHER" id="PTHR39335:SF1">
    <property type="entry name" value="BLL4220 PROTEIN"/>
    <property type="match status" value="1"/>
</dbReference>
<sequence length="155" mass="15766">MRARFVVLGTALVLGLAACGGGGTESKHHAAAASGDSAASVKISQSSLGPILTDREGRTLYAFARDKNGGSSCSADCIATWPALTSRSTVTAVSGANSTLLGQTRRAEGTTQATYGDWPLYYYAGDMNAGDVDGQGVDGVWFAVGANGKLVKTAQ</sequence>
<dbReference type="InterPro" id="IPR005297">
    <property type="entry name" value="Lipoprotein_repeat"/>
</dbReference>
<dbReference type="RefSeq" id="WP_345440557.1">
    <property type="nucleotide sequence ID" value="NZ_BAABHK010000020.1"/>
</dbReference>
<evidence type="ECO:0008006" key="3">
    <source>
        <dbReference type="Google" id="ProtNLM"/>
    </source>
</evidence>
<evidence type="ECO:0000313" key="1">
    <source>
        <dbReference type="EMBL" id="GAA4637467.1"/>
    </source>
</evidence>
<dbReference type="Pfam" id="PF03640">
    <property type="entry name" value="Lipoprotein_15"/>
    <property type="match status" value="2"/>
</dbReference>
<accession>A0ABP8URA9</accession>
<protein>
    <recommendedName>
        <fullName evidence="3">Lipoprotein</fullName>
    </recommendedName>
</protein>
<organism evidence="1 2">
    <name type="scientific">Actinoallomurus vinaceus</name>
    <dbReference type="NCBI Taxonomy" id="1080074"/>
    <lineage>
        <taxon>Bacteria</taxon>
        <taxon>Bacillati</taxon>
        <taxon>Actinomycetota</taxon>
        <taxon>Actinomycetes</taxon>
        <taxon>Streptosporangiales</taxon>
        <taxon>Thermomonosporaceae</taxon>
        <taxon>Actinoallomurus</taxon>
    </lineage>
</organism>
<reference evidence="2" key="1">
    <citation type="journal article" date="2019" name="Int. J. Syst. Evol. Microbiol.">
        <title>The Global Catalogue of Microorganisms (GCM) 10K type strain sequencing project: providing services to taxonomists for standard genome sequencing and annotation.</title>
        <authorList>
            <consortium name="The Broad Institute Genomics Platform"/>
            <consortium name="The Broad Institute Genome Sequencing Center for Infectious Disease"/>
            <person name="Wu L."/>
            <person name="Ma J."/>
        </authorList>
    </citation>
    <scope>NUCLEOTIDE SEQUENCE [LARGE SCALE GENOMIC DNA]</scope>
    <source>
        <strain evidence="2">JCM 17939</strain>
    </source>
</reference>
<dbReference type="PANTHER" id="PTHR39335">
    <property type="entry name" value="BLL4220 PROTEIN"/>
    <property type="match status" value="1"/>
</dbReference>
<gene>
    <name evidence="1" type="ORF">GCM10023196_091340</name>
</gene>
<dbReference type="EMBL" id="BAABHK010000020">
    <property type="protein sequence ID" value="GAA4637467.1"/>
    <property type="molecule type" value="Genomic_DNA"/>
</dbReference>